<organism evidence="2 3">
    <name type="scientific">Caenorhabditis auriculariae</name>
    <dbReference type="NCBI Taxonomy" id="2777116"/>
    <lineage>
        <taxon>Eukaryota</taxon>
        <taxon>Metazoa</taxon>
        <taxon>Ecdysozoa</taxon>
        <taxon>Nematoda</taxon>
        <taxon>Chromadorea</taxon>
        <taxon>Rhabditida</taxon>
        <taxon>Rhabditina</taxon>
        <taxon>Rhabditomorpha</taxon>
        <taxon>Rhabditoidea</taxon>
        <taxon>Rhabditidae</taxon>
        <taxon>Peloderinae</taxon>
        <taxon>Caenorhabditis</taxon>
    </lineage>
</organism>
<feature type="compositionally biased region" description="Polar residues" evidence="1">
    <location>
        <begin position="1"/>
        <end position="25"/>
    </location>
</feature>
<dbReference type="Proteomes" id="UP000835052">
    <property type="component" value="Unassembled WGS sequence"/>
</dbReference>
<proteinExistence type="predicted"/>
<gene>
    <name evidence="2" type="ORF">CAUJ_LOCUS5480</name>
</gene>
<comment type="caution">
    <text evidence="2">The sequence shown here is derived from an EMBL/GenBank/DDBJ whole genome shotgun (WGS) entry which is preliminary data.</text>
</comment>
<dbReference type="AlphaFoldDB" id="A0A8S1H222"/>
<dbReference type="OrthoDB" id="5872499at2759"/>
<name>A0A8S1H222_9PELO</name>
<dbReference type="EMBL" id="CAJGYM010000011">
    <property type="protein sequence ID" value="CAD6189561.1"/>
    <property type="molecule type" value="Genomic_DNA"/>
</dbReference>
<evidence type="ECO:0000313" key="3">
    <source>
        <dbReference type="Proteomes" id="UP000835052"/>
    </source>
</evidence>
<keyword evidence="3" id="KW-1185">Reference proteome</keyword>
<evidence type="ECO:0000313" key="2">
    <source>
        <dbReference type="EMBL" id="CAD6189561.1"/>
    </source>
</evidence>
<sequence>MKLDPSQIQVTTSGKSTIQNAQPSRPSRRAPMQMCFNAGDLGEVCCCNTDFCNSARFHKSFLLFPVLIYFLVSLT</sequence>
<reference evidence="2" key="1">
    <citation type="submission" date="2020-10" db="EMBL/GenBank/DDBJ databases">
        <authorList>
            <person name="Kikuchi T."/>
        </authorList>
    </citation>
    <scope>NUCLEOTIDE SEQUENCE</scope>
    <source>
        <strain evidence="2">NKZ352</strain>
    </source>
</reference>
<evidence type="ECO:0000256" key="1">
    <source>
        <dbReference type="SAM" id="MobiDB-lite"/>
    </source>
</evidence>
<protein>
    <submittedName>
        <fullName evidence="2">Uncharacterized protein</fullName>
    </submittedName>
</protein>
<accession>A0A8S1H222</accession>
<feature type="region of interest" description="Disordered" evidence="1">
    <location>
        <begin position="1"/>
        <end position="29"/>
    </location>
</feature>